<comment type="subcellular location">
    <subcellularLocation>
        <location evidence="1 15">Endoplasmic reticulum membrane</location>
        <topology evidence="1 15">Multi-pass membrane protein</topology>
    </subcellularLocation>
</comment>
<accession>A0A8T0D6V2</accession>
<comment type="function">
    <text evidence="15">Catalyzes the third of the four reactions of the long-chain fatty acids elongation cycle. This endoplasmic reticulum-bound enzymatic process, allows the addition of two carbons to the chain of long- and very long-chain fatty acids/VLCFAs per cycle. This enzyme catalyzes the dehydration of the 3-hydroxyacyl-CoA intermediate into trans-2,3-enoyl-CoA, within each cycle of fatty acid elongation. Thereby, it participates to the production of VLCFAs of different chain lengths that are involved in multiple biological processes as precursors of membrane lipids and lipid mediators.</text>
</comment>
<reference evidence="17 18" key="1">
    <citation type="submission" date="2019-07" db="EMBL/GenBank/DDBJ databases">
        <title>Annotation for the trematode Paragonimus westermani.</title>
        <authorList>
            <person name="Choi Y.-J."/>
        </authorList>
    </citation>
    <scope>NUCLEOTIDE SEQUENCE [LARGE SCALE GENOMIC DNA]</scope>
    <source>
        <strain evidence="17">180907_Pwestermani</strain>
    </source>
</reference>
<keyword evidence="11 15" id="KW-0443">Lipid metabolism</keyword>
<evidence type="ECO:0000256" key="15">
    <source>
        <dbReference type="RuleBase" id="RU363109"/>
    </source>
</evidence>
<feature type="transmembrane region" description="Helical" evidence="15">
    <location>
        <begin position="170"/>
        <end position="193"/>
    </location>
</feature>
<keyword evidence="6 15" id="KW-0812">Transmembrane</keyword>
<organism evidence="17 18">
    <name type="scientific">Paragonimus westermani</name>
    <dbReference type="NCBI Taxonomy" id="34504"/>
    <lineage>
        <taxon>Eukaryota</taxon>
        <taxon>Metazoa</taxon>
        <taxon>Spiralia</taxon>
        <taxon>Lophotrochozoa</taxon>
        <taxon>Platyhelminthes</taxon>
        <taxon>Trematoda</taxon>
        <taxon>Digenea</taxon>
        <taxon>Plagiorchiida</taxon>
        <taxon>Troglotremata</taxon>
        <taxon>Troglotrematidae</taxon>
        <taxon>Paragonimus</taxon>
    </lineage>
</organism>
<dbReference type="EMBL" id="JTDF01011445">
    <property type="protein sequence ID" value="KAF8563570.1"/>
    <property type="molecule type" value="Genomic_DNA"/>
</dbReference>
<evidence type="ECO:0000313" key="17">
    <source>
        <dbReference type="EMBL" id="KAF8563570.1"/>
    </source>
</evidence>
<dbReference type="GO" id="GO:0005789">
    <property type="term" value="C:endoplasmic reticulum membrane"/>
    <property type="evidence" value="ECO:0007669"/>
    <property type="project" value="UniProtKB-SubCell"/>
</dbReference>
<sequence>MNSSTPVHPFVKWGQNETHVYLSVQLSDVKDVKVDIENETLTFSAIGNGSHGRRLYEFKLDYFLPVVDQQSRYAITGRAVVIKLRKELKETWSRLTIQSERLPWARLDFDLYQFDVSDLEQSDAEDVNLGVKVIHPTKEERERHNAEMKALEDEEEWEAFVKILKNPLTIYLLLFNMFQFAGFLCVCGMLVSFLLTRGDTVKDGWYEMVIDRLVLVQLVAFLEPLHALLRWVRGGVLVSLFQVLGRALVLFLIVLPHESLHSETTVFWLFFVWSAVELVRYPFYMLSLLGFRSGLLTYLRYTVWIPLYPIGFICEGKLIVRALPLLIKSGRFTYPMPNSLNMSFDFPSFLHVYLLCMLPAFYHLMRYMYVQRRRVIGPRPRVGADQMGFLSSIPWLRSIVGANRHKQSISDRTNALTNKHNRLAHTSQLSKLS</sequence>
<feature type="transmembrane region" description="Helical" evidence="15">
    <location>
        <begin position="303"/>
        <end position="326"/>
    </location>
</feature>
<evidence type="ECO:0000256" key="5">
    <source>
        <dbReference type="ARBA" id="ARBA00022516"/>
    </source>
</evidence>
<comment type="pathway">
    <text evidence="2 15">Lipid metabolism; fatty acid biosynthesis.</text>
</comment>
<evidence type="ECO:0000313" key="18">
    <source>
        <dbReference type="Proteomes" id="UP000699462"/>
    </source>
</evidence>
<feature type="transmembrane region" description="Helical" evidence="15">
    <location>
        <begin position="346"/>
        <end position="364"/>
    </location>
</feature>
<evidence type="ECO:0000256" key="9">
    <source>
        <dbReference type="ARBA" id="ARBA00022989"/>
    </source>
</evidence>
<gene>
    <name evidence="17" type="ORF">P879_03837</name>
</gene>
<dbReference type="OrthoDB" id="2157530at2759"/>
<comment type="similarity">
    <text evidence="3 15">Belongs to the very long-chain fatty acids dehydratase HACD family.</text>
</comment>
<evidence type="ECO:0000256" key="1">
    <source>
        <dbReference type="ARBA" id="ARBA00004477"/>
    </source>
</evidence>
<dbReference type="Proteomes" id="UP000699462">
    <property type="component" value="Unassembled WGS sequence"/>
</dbReference>
<evidence type="ECO:0000256" key="7">
    <source>
        <dbReference type="ARBA" id="ARBA00022824"/>
    </source>
</evidence>
<dbReference type="GO" id="GO:0030148">
    <property type="term" value="P:sphingolipid biosynthetic process"/>
    <property type="evidence" value="ECO:0007669"/>
    <property type="project" value="TreeGrafter"/>
</dbReference>
<protein>
    <recommendedName>
        <fullName evidence="4 15">Very-long-chain (3R)-3-hydroxyacyl-CoA dehydratase</fullName>
        <ecNumber evidence="4 15">4.2.1.134</ecNumber>
    </recommendedName>
</protein>
<evidence type="ECO:0000256" key="12">
    <source>
        <dbReference type="ARBA" id="ARBA00023136"/>
    </source>
</evidence>
<keyword evidence="8 15" id="KW-0276">Fatty acid metabolism</keyword>
<dbReference type="InterPro" id="IPR007482">
    <property type="entry name" value="Tyr_Pase-like_PTPLA"/>
</dbReference>
<keyword evidence="5 15" id="KW-0444">Lipid biosynthesis</keyword>
<evidence type="ECO:0000256" key="6">
    <source>
        <dbReference type="ARBA" id="ARBA00022692"/>
    </source>
</evidence>
<keyword evidence="12 15" id="KW-0472">Membrane</keyword>
<dbReference type="SUPFAM" id="SSF49764">
    <property type="entry name" value="HSP20-like chaperones"/>
    <property type="match status" value="1"/>
</dbReference>
<evidence type="ECO:0000256" key="10">
    <source>
        <dbReference type="ARBA" id="ARBA00023054"/>
    </source>
</evidence>
<feature type="transmembrane region" description="Helical" evidence="15">
    <location>
        <begin position="267"/>
        <end position="291"/>
    </location>
</feature>
<keyword evidence="14 15" id="KW-0456">Lyase</keyword>
<keyword evidence="10" id="KW-0175">Coiled coil</keyword>
<dbReference type="GO" id="GO:0042761">
    <property type="term" value="P:very long-chain fatty acid biosynthetic process"/>
    <property type="evidence" value="ECO:0007669"/>
    <property type="project" value="TreeGrafter"/>
</dbReference>
<dbReference type="CDD" id="cd06465">
    <property type="entry name" value="p23_hB-ind1_like"/>
    <property type="match status" value="1"/>
</dbReference>
<dbReference type="InterPro" id="IPR007052">
    <property type="entry name" value="CS_dom"/>
</dbReference>
<dbReference type="PANTHER" id="PTHR11035">
    <property type="entry name" value="VERY-LONG-CHAIN (3R)-3-HYDROXYACYL-COA DEHYDRATASE"/>
    <property type="match status" value="1"/>
</dbReference>
<evidence type="ECO:0000259" key="16">
    <source>
        <dbReference type="PROSITE" id="PS51203"/>
    </source>
</evidence>
<feature type="transmembrane region" description="Helical" evidence="15">
    <location>
        <begin position="234"/>
        <end position="255"/>
    </location>
</feature>
<dbReference type="Pfam" id="PF04969">
    <property type="entry name" value="CS"/>
    <property type="match status" value="1"/>
</dbReference>
<name>A0A8T0D6V2_9TREM</name>
<comment type="caution">
    <text evidence="17">The sequence shown here is derived from an EMBL/GenBank/DDBJ whole genome shotgun (WGS) entry which is preliminary data.</text>
</comment>
<evidence type="ECO:0000256" key="3">
    <source>
        <dbReference type="ARBA" id="ARBA00007811"/>
    </source>
</evidence>
<keyword evidence="7 15" id="KW-0256">Endoplasmic reticulum</keyword>
<evidence type="ECO:0000256" key="2">
    <source>
        <dbReference type="ARBA" id="ARBA00005194"/>
    </source>
</evidence>
<evidence type="ECO:0000256" key="11">
    <source>
        <dbReference type="ARBA" id="ARBA00023098"/>
    </source>
</evidence>
<dbReference type="EC" id="4.2.1.134" evidence="4 15"/>
<keyword evidence="18" id="KW-1185">Reference proteome</keyword>
<dbReference type="PANTHER" id="PTHR11035:SF35">
    <property type="entry name" value="VERY-LONG-CHAIN (3R)-3-HYDROXYACYL-COA DEHYDRATASE"/>
    <property type="match status" value="1"/>
</dbReference>
<dbReference type="Gene3D" id="2.60.40.790">
    <property type="match status" value="1"/>
</dbReference>
<keyword evidence="13 15" id="KW-0275">Fatty acid biosynthesis</keyword>
<evidence type="ECO:0000256" key="4">
    <source>
        <dbReference type="ARBA" id="ARBA00013122"/>
    </source>
</evidence>
<evidence type="ECO:0000256" key="14">
    <source>
        <dbReference type="ARBA" id="ARBA00023239"/>
    </source>
</evidence>
<feature type="domain" description="CS" evidence="16">
    <location>
        <begin position="6"/>
        <end position="96"/>
    </location>
</feature>
<evidence type="ECO:0000256" key="13">
    <source>
        <dbReference type="ARBA" id="ARBA00023160"/>
    </source>
</evidence>
<dbReference type="GO" id="GO:0030497">
    <property type="term" value="P:fatty acid elongation"/>
    <property type="evidence" value="ECO:0007669"/>
    <property type="project" value="TreeGrafter"/>
</dbReference>
<dbReference type="PROSITE" id="PS51203">
    <property type="entry name" value="CS"/>
    <property type="match status" value="1"/>
</dbReference>
<dbReference type="AlphaFoldDB" id="A0A8T0D6V2"/>
<dbReference type="Pfam" id="PF04387">
    <property type="entry name" value="PTPLA"/>
    <property type="match status" value="1"/>
</dbReference>
<dbReference type="InterPro" id="IPR008978">
    <property type="entry name" value="HSP20-like_chaperone"/>
</dbReference>
<proteinExistence type="inferred from homology"/>
<comment type="catalytic activity">
    <reaction evidence="15">
        <text>a very-long-chain (3R)-3-hydroxyacyl-CoA = a very-long-chain (2E)-enoyl-CoA + H2O</text>
        <dbReference type="Rhea" id="RHEA:45812"/>
        <dbReference type="ChEBI" id="CHEBI:15377"/>
        <dbReference type="ChEBI" id="CHEBI:83728"/>
        <dbReference type="ChEBI" id="CHEBI:85440"/>
        <dbReference type="EC" id="4.2.1.134"/>
    </reaction>
</comment>
<dbReference type="GO" id="GO:0102158">
    <property type="term" value="F:very-long-chain (3R)-3-hydroxyacyl-CoA dehydratase activity"/>
    <property type="evidence" value="ECO:0007669"/>
    <property type="project" value="UniProtKB-EC"/>
</dbReference>
<evidence type="ECO:0000256" key="8">
    <source>
        <dbReference type="ARBA" id="ARBA00022832"/>
    </source>
</evidence>
<keyword evidence="9 15" id="KW-1133">Transmembrane helix</keyword>